<sequence>MTAIPIEPIATYRVQLTPEFAFAEVVGILDQLVDLGISHLYLSPILGAMPGSEHGYDWAPPARIAAELGGLDGYRLLREHARAVGIGIIVDIVPNHVGIGVPLHNTWWTDVLRNGLGSQYTGYFDLHPVTVEGVADVIVLPYLGDADALTELRLDPDGNLRLHEWVLPTAPGSAAPGDDPIAVLERQHYRLVPSRNSILSYRRFMDISELAALRPEIPEVFEATHGWLRYMVAEDLLDGVRVDHLDGLRDPAGYLDTLRELVGPRRLIYVEKGLAVGERLDDTLPVNGTTGYDQLQLIEAAFTAPPGIIELDEIYRWVTGMHGDGDQLAALARQLREDTMRGRFATRLRWAGSAVAAAAPSVPLYQVEQAVAGFVIALTVSRPDYPHLLPGTLATIEAARGELPSASAGFDSLATVFSHPDDYPEAVFRVSELAAVVAAKAIEDIGFHRTARLVSTQEIGCNPRHPSIGRPDFHERNRCRARTWPLALTATSTHDTKRSGDVRARIAIIAQVPQRWNILVRRIWRECPPPHERTAYLLLQNVIGVWPEDGPPGLELHARLAAYTAKAMREAALVTSWAERNLDAEQETQDWLSSLLAGRPAELITEFVALISDAGRAESLARKAVALLGPGVPDIYQGTQWWDDSLTDPDNRRLVDYDRSLDHPKARLIAEALAVRRRHPGAFGTAGTYWEVSCRGARARHLLAFARGLRGAAPTVVVVAARMTQTFRPGADREEAAVDLPGGRWCDVRTGEEWSGQVRTDLLLGDRPVAILERAAGDSGDSADRAAADQPAGAPSGAAGSGAAGAGAPP</sequence>
<feature type="compositionally biased region" description="Low complexity" evidence="1">
    <location>
        <begin position="788"/>
        <end position="798"/>
    </location>
</feature>
<feature type="compositionally biased region" description="Gly residues" evidence="1">
    <location>
        <begin position="799"/>
        <end position="810"/>
    </location>
</feature>
<name>A0ABP7PEA9_9ACTN</name>
<dbReference type="InterPro" id="IPR017853">
    <property type="entry name" value="GH"/>
</dbReference>
<evidence type="ECO:0000256" key="1">
    <source>
        <dbReference type="SAM" id="MobiDB-lite"/>
    </source>
</evidence>
<gene>
    <name evidence="3" type="primary">treY</name>
    <name evidence="3" type="ORF">GCM10022231_25900</name>
</gene>
<dbReference type="InterPro" id="IPR006047">
    <property type="entry name" value="GH13_cat_dom"/>
</dbReference>
<organism evidence="3 4">
    <name type="scientific">Gordonia caeni</name>
    <dbReference type="NCBI Taxonomy" id="1007097"/>
    <lineage>
        <taxon>Bacteria</taxon>
        <taxon>Bacillati</taxon>
        <taxon>Actinomycetota</taxon>
        <taxon>Actinomycetes</taxon>
        <taxon>Mycobacteriales</taxon>
        <taxon>Gordoniaceae</taxon>
        <taxon>Gordonia</taxon>
    </lineage>
</organism>
<dbReference type="RefSeq" id="WP_344784389.1">
    <property type="nucleotide sequence ID" value="NZ_BAAAZW010000007.1"/>
</dbReference>
<protein>
    <submittedName>
        <fullName evidence="3">Malto-oligosyltrehalose synthase</fullName>
    </submittedName>
</protein>
<dbReference type="PANTHER" id="PTHR10357">
    <property type="entry name" value="ALPHA-AMYLASE FAMILY MEMBER"/>
    <property type="match status" value="1"/>
</dbReference>
<keyword evidence="4" id="KW-1185">Reference proteome</keyword>
<feature type="domain" description="Glycosyl hydrolase family 13 catalytic" evidence="2">
    <location>
        <begin position="8"/>
        <end position="400"/>
    </location>
</feature>
<comment type="caution">
    <text evidence="3">The sequence shown here is derived from an EMBL/GenBank/DDBJ whole genome shotgun (WGS) entry which is preliminary data.</text>
</comment>
<accession>A0ABP7PEA9</accession>
<dbReference type="SUPFAM" id="SSF51445">
    <property type="entry name" value="(Trans)glycosidases"/>
    <property type="match status" value="1"/>
</dbReference>
<dbReference type="Gene3D" id="3.20.20.80">
    <property type="entry name" value="Glycosidases"/>
    <property type="match status" value="3"/>
</dbReference>
<reference evidence="4" key="1">
    <citation type="journal article" date="2019" name="Int. J. Syst. Evol. Microbiol.">
        <title>The Global Catalogue of Microorganisms (GCM) 10K type strain sequencing project: providing services to taxonomists for standard genome sequencing and annotation.</title>
        <authorList>
            <consortium name="The Broad Institute Genomics Platform"/>
            <consortium name="The Broad Institute Genome Sequencing Center for Infectious Disease"/>
            <person name="Wu L."/>
            <person name="Ma J."/>
        </authorList>
    </citation>
    <scope>NUCLEOTIDE SEQUENCE [LARGE SCALE GENOMIC DNA]</scope>
    <source>
        <strain evidence="4">JCM 16923</strain>
    </source>
</reference>
<feature type="region of interest" description="Disordered" evidence="1">
    <location>
        <begin position="775"/>
        <end position="810"/>
    </location>
</feature>
<dbReference type="NCBIfam" id="TIGR02401">
    <property type="entry name" value="trehalose_TreY"/>
    <property type="match status" value="1"/>
</dbReference>
<evidence type="ECO:0000313" key="4">
    <source>
        <dbReference type="Proteomes" id="UP001418444"/>
    </source>
</evidence>
<dbReference type="Gene3D" id="1.10.10.470">
    <property type="entry name" value="Maltooligosyl trehalose synthase, domain 4"/>
    <property type="match status" value="1"/>
</dbReference>
<dbReference type="PANTHER" id="PTHR10357:SF216">
    <property type="entry name" value="MALTOOLIGOSYL TREHALOSE SYNTHASE-RELATED"/>
    <property type="match status" value="1"/>
</dbReference>
<dbReference type="InterPro" id="IPR013797">
    <property type="entry name" value="Maltooligo_trehalose_synth_4"/>
</dbReference>
<evidence type="ECO:0000313" key="3">
    <source>
        <dbReference type="EMBL" id="GAA3964189.1"/>
    </source>
</evidence>
<dbReference type="Proteomes" id="UP001418444">
    <property type="component" value="Unassembled WGS sequence"/>
</dbReference>
<proteinExistence type="predicted"/>
<dbReference type="EMBL" id="BAAAZW010000007">
    <property type="protein sequence ID" value="GAA3964189.1"/>
    <property type="molecule type" value="Genomic_DNA"/>
</dbReference>
<evidence type="ECO:0000259" key="2">
    <source>
        <dbReference type="SMART" id="SM00642"/>
    </source>
</evidence>
<dbReference type="SMART" id="SM00642">
    <property type="entry name" value="Aamy"/>
    <property type="match status" value="1"/>
</dbReference>
<dbReference type="Pfam" id="PF00128">
    <property type="entry name" value="Alpha-amylase"/>
    <property type="match status" value="1"/>
</dbReference>
<dbReference type="InterPro" id="IPR012767">
    <property type="entry name" value="Trehalose_TreY"/>
</dbReference>